<keyword evidence="3" id="KW-1185">Reference proteome</keyword>
<evidence type="ECO:0000313" key="3">
    <source>
        <dbReference type="Proteomes" id="UP001165085"/>
    </source>
</evidence>
<name>A0A9W7BFQ7_9STRA</name>
<keyword evidence="1" id="KW-1133">Transmembrane helix</keyword>
<evidence type="ECO:0000313" key="2">
    <source>
        <dbReference type="EMBL" id="GMH89909.1"/>
    </source>
</evidence>
<accession>A0A9W7BFQ7</accession>
<reference evidence="3" key="1">
    <citation type="journal article" date="2023" name="Commun. Biol.">
        <title>Genome analysis of Parmales, the sister group of diatoms, reveals the evolutionary specialization of diatoms from phago-mixotrophs to photoautotrophs.</title>
        <authorList>
            <person name="Ban H."/>
            <person name="Sato S."/>
            <person name="Yoshikawa S."/>
            <person name="Yamada K."/>
            <person name="Nakamura Y."/>
            <person name="Ichinomiya M."/>
            <person name="Sato N."/>
            <person name="Blanc-Mathieu R."/>
            <person name="Endo H."/>
            <person name="Kuwata A."/>
            <person name="Ogata H."/>
        </authorList>
    </citation>
    <scope>NUCLEOTIDE SEQUENCE [LARGE SCALE GENOMIC DNA]</scope>
    <source>
        <strain evidence="3">NIES 3701</strain>
    </source>
</reference>
<dbReference type="AlphaFoldDB" id="A0A9W7BFQ7"/>
<evidence type="ECO:0000256" key="1">
    <source>
        <dbReference type="SAM" id="Phobius"/>
    </source>
</evidence>
<feature type="transmembrane region" description="Helical" evidence="1">
    <location>
        <begin position="96"/>
        <end position="118"/>
    </location>
</feature>
<feature type="transmembrane region" description="Helical" evidence="1">
    <location>
        <begin position="124"/>
        <end position="143"/>
    </location>
</feature>
<organism evidence="2 3">
    <name type="scientific">Triparma strigata</name>
    <dbReference type="NCBI Taxonomy" id="1606541"/>
    <lineage>
        <taxon>Eukaryota</taxon>
        <taxon>Sar</taxon>
        <taxon>Stramenopiles</taxon>
        <taxon>Ochrophyta</taxon>
        <taxon>Bolidophyceae</taxon>
        <taxon>Parmales</taxon>
        <taxon>Triparmaceae</taxon>
        <taxon>Triparma</taxon>
    </lineage>
</organism>
<dbReference type="EMBL" id="BRXY01000364">
    <property type="protein sequence ID" value="GMH89909.1"/>
    <property type="molecule type" value="Genomic_DNA"/>
</dbReference>
<comment type="caution">
    <text evidence="2">The sequence shown here is derived from an EMBL/GenBank/DDBJ whole genome shotgun (WGS) entry which is preliminary data.</text>
</comment>
<feature type="transmembrane region" description="Helical" evidence="1">
    <location>
        <begin position="257"/>
        <end position="279"/>
    </location>
</feature>
<keyword evidence="1" id="KW-0472">Membrane</keyword>
<dbReference type="Proteomes" id="UP001165085">
    <property type="component" value="Unassembled WGS sequence"/>
</dbReference>
<gene>
    <name evidence="2" type="ORF">TrST_g13434</name>
</gene>
<protein>
    <submittedName>
        <fullName evidence="2">Uncharacterized protein</fullName>
    </submittedName>
</protein>
<sequence length="500" mass="55672">MSAKVDVESGLVGKPFVTHYINLVQSMQGINTTDGDSVKGIYTRMQTRALMEMTDVTKIDRVEFGAKPGSMRRTLESIDGGVLYRNLMLSGLDSKLIFFIITLGNFSEFVINILVIIQNDAMKLGPILLVIHSLITIIMYNIVSVDWQKKFSINSLGGDSMTCRLFVLALLIGTEQDFDRVHIVNSGGMNILTCKEGGEGSLSLERNENRFKTFKNSRHIDNALIFFYVFAYGLHLIRELDITANMSSTMAVFKTILLSAMLVRAFFISIFMTHALLVIMMTIKIMKERVKVVIAIVKKMQSRSHTLSIVEVRLLVDAVREISSETRSSCKTFNKTLKNFVILGSLAIFALVSGIFLNDDGNEKGILLVPFFVVWFGVGTAITFLAMITNIGLANIQFSSLFFSVSDLVVSLRTSLAQSSADGLDPAELAKIEIQANLLSALLDTDRTVATIVGVPIRPPMLATLWGEMFLGVFIAVQFFLRNFDAYFSYGYTFVRKKNM</sequence>
<feature type="transmembrane region" description="Helical" evidence="1">
    <location>
        <begin position="462"/>
        <end position="481"/>
    </location>
</feature>
<feature type="transmembrane region" description="Helical" evidence="1">
    <location>
        <begin position="337"/>
        <end position="357"/>
    </location>
</feature>
<feature type="transmembrane region" description="Helical" evidence="1">
    <location>
        <begin position="220"/>
        <end position="237"/>
    </location>
</feature>
<proteinExistence type="predicted"/>
<feature type="transmembrane region" description="Helical" evidence="1">
    <location>
        <begin position="369"/>
        <end position="393"/>
    </location>
</feature>
<keyword evidence="1" id="KW-0812">Transmembrane</keyword>